<evidence type="ECO:0000313" key="5">
    <source>
        <dbReference type="Proteomes" id="UP000297777"/>
    </source>
</evidence>
<dbReference type="Pfam" id="PF24809">
    <property type="entry name" value="DUF7708"/>
    <property type="match status" value="1"/>
</dbReference>
<proteinExistence type="predicted"/>
<accession>A0A4Z1EBL5</accession>
<reference evidence="4 5" key="1">
    <citation type="submission" date="2017-12" db="EMBL/GenBank/DDBJ databases">
        <title>Comparative genomics of Botrytis spp.</title>
        <authorList>
            <person name="Valero-Jimenez C.A."/>
            <person name="Tapia P."/>
            <person name="Veloso J."/>
            <person name="Silva-Moreno E."/>
            <person name="Staats M."/>
            <person name="Valdes J.H."/>
            <person name="Van Kan J.A.L."/>
        </authorList>
    </citation>
    <scope>NUCLEOTIDE SEQUENCE [LARGE SCALE GENOMIC DNA]</scope>
    <source>
        <strain evidence="4 5">Bt9001</strain>
    </source>
</reference>
<evidence type="ECO:0000259" key="2">
    <source>
        <dbReference type="Pfam" id="PF24809"/>
    </source>
</evidence>
<dbReference type="InterPro" id="IPR056125">
    <property type="entry name" value="DUF7708"/>
</dbReference>
<dbReference type="Pfam" id="PF24883">
    <property type="entry name" value="NPHP3_N"/>
    <property type="match status" value="1"/>
</dbReference>
<dbReference type="InterPro" id="IPR056884">
    <property type="entry name" value="NPHP3-like_N"/>
</dbReference>
<protein>
    <submittedName>
        <fullName evidence="4">Uncharacterized protein</fullName>
    </submittedName>
</protein>
<evidence type="ECO:0000256" key="1">
    <source>
        <dbReference type="ARBA" id="ARBA00022737"/>
    </source>
</evidence>
<keyword evidence="5" id="KW-1185">Reference proteome</keyword>
<organism evidence="4 5">
    <name type="scientific">Botrytis tulipae</name>
    <dbReference type="NCBI Taxonomy" id="87230"/>
    <lineage>
        <taxon>Eukaryota</taxon>
        <taxon>Fungi</taxon>
        <taxon>Dikarya</taxon>
        <taxon>Ascomycota</taxon>
        <taxon>Pezizomycotina</taxon>
        <taxon>Leotiomycetes</taxon>
        <taxon>Helotiales</taxon>
        <taxon>Sclerotiniaceae</taxon>
        <taxon>Botrytis</taxon>
    </lineage>
</organism>
<evidence type="ECO:0000259" key="3">
    <source>
        <dbReference type="Pfam" id="PF24883"/>
    </source>
</evidence>
<dbReference type="AlphaFoldDB" id="A0A4Z1EBL5"/>
<feature type="domain" description="DUF7708" evidence="2">
    <location>
        <begin position="109"/>
        <end position="209"/>
    </location>
</feature>
<comment type="caution">
    <text evidence="4">The sequence shown here is derived from an EMBL/GenBank/DDBJ whole genome shotgun (WGS) entry which is preliminary data.</text>
</comment>
<feature type="domain" description="Nephrocystin 3-like N-terminal" evidence="3">
    <location>
        <begin position="295"/>
        <end position="448"/>
    </location>
</feature>
<evidence type="ECO:0000313" key="4">
    <source>
        <dbReference type="EMBL" id="TGO06807.1"/>
    </source>
</evidence>
<keyword evidence="1" id="KW-0677">Repeat</keyword>
<dbReference type="EMBL" id="PQXH01000489">
    <property type="protein sequence ID" value="TGO06807.1"/>
    <property type="molecule type" value="Genomic_DNA"/>
</dbReference>
<dbReference type="OrthoDB" id="61900at2759"/>
<sequence>MANFGPPARSATDIARRLTGHDKGAWSSWYEPGQDHLAYSEALQKSLQTKKHLQQTLLTTQYRSILTDDLTKLDGERVVKIIAQESKAYDAKQEIRSKWRGRLSESATALSRLTVNLSSYIDPLIPQSPEYKVPYACIMIIFKGIVSKSEKRDEATTLFTTLQNDLPGMRLRADLFPTDEMKRALAEVYIDCLDLLWRLAKYFTMHSLMVGSSYELNKVFMDATATSLHSLRRTVDNLETIIGTQATNQLSTLLSTWGDQISDTTEELQLWQSPKLKIAPKNRWTVNGILRCLEEWQRLKRNSILWVSSKHDGHDCWMTEFCLDLILASTSQEQTLTFAMCDRPGSIVWTPVLVVKELISRLLQRHPSLVFEAPEFLNVRAFKRAKTFEKVFQIFETIVVRLESVFIVIDRIDCCRQDKQHHIGAKLLESLSRLVTRYGRKVRIIITCAKDIPTNLLPPLAISYFTVDTRNKSRKVASKNDIQPIIPSIPSTSSGSLPDD</sequence>
<dbReference type="Proteomes" id="UP000297777">
    <property type="component" value="Unassembled WGS sequence"/>
</dbReference>
<gene>
    <name evidence="4" type="ORF">BTUL_0494g00010</name>
</gene>
<name>A0A4Z1EBL5_9HELO</name>